<evidence type="ECO:0000256" key="4">
    <source>
        <dbReference type="ARBA" id="ARBA00022806"/>
    </source>
</evidence>
<dbReference type="GO" id="GO:0016887">
    <property type="term" value="F:ATP hydrolysis activity"/>
    <property type="evidence" value="ECO:0007669"/>
    <property type="project" value="RHEA"/>
</dbReference>
<evidence type="ECO:0000256" key="7">
    <source>
        <dbReference type="ARBA" id="ARBA00023235"/>
    </source>
</evidence>
<evidence type="ECO:0000256" key="8">
    <source>
        <dbReference type="ARBA" id="ARBA00034617"/>
    </source>
</evidence>
<evidence type="ECO:0000256" key="11">
    <source>
        <dbReference type="PROSITE-ProRule" id="PRU00560"/>
    </source>
</evidence>
<keyword evidence="6" id="KW-0238">DNA-binding</keyword>
<comment type="catalytic activity">
    <reaction evidence="10">
        <text>ATP + H2O = ADP + phosphate + H(+)</text>
        <dbReference type="Rhea" id="RHEA:13065"/>
        <dbReference type="ChEBI" id="CHEBI:15377"/>
        <dbReference type="ChEBI" id="CHEBI:15378"/>
        <dbReference type="ChEBI" id="CHEBI:30616"/>
        <dbReference type="ChEBI" id="CHEBI:43474"/>
        <dbReference type="ChEBI" id="CHEBI:456216"/>
        <dbReference type="EC" id="5.6.2.4"/>
    </reaction>
</comment>
<reference evidence="14 15" key="1">
    <citation type="submission" date="2016-09" db="EMBL/GenBank/DDBJ databases">
        <title>Genomic analysis reveals versatility of anaerobic energy metabolism of Geosporobacter ferrireducens IRF9 of phylum Firmicutes.</title>
        <authorList>
            <person name="Kim S.-J."/>
        </authorList>
    </citation>
    <scope>NUCLEOTIDE SEQUENCE [LARGE SCALE GENOMIC DNA]</scope>
    <source>
        <strain evidence="14 15">IRF9</strain>
    </source>
</reference>
<evidence type="ECO:0000259" key="13">
    <source>
        <dbReference type="PROSITE" id="PS51217"/>
    </source>
</evidence>
<dbReference type="InterPro" id="IPR014017">
    <property type="entry name" value="DNA_helicase_UvrD-like_C"/>
</dbReference>
<feature type="domain" description="UvrD-like helicase C-terminal" evidence="13">
    <location>
        <begin position="297"/>
        <end position="558"/>
    </location>
</feature>
<dbReference type="CDD" id="cd17932">
    <property type="entry name" value="DEXQc_UvrD"/>
    <property type="match status" value="1"/>
</dbReference>
<dbReference type="PANTHER" id="PTHR11070">
    <property type="entry name" value="UVRD / RECB / PCRA DNA HELICASE FAMILY MEMBER"/>
    <property type="match status" value="1"/>
</dbReference>
<dbReference type="AlphaFoldDB" id="A0A1D8GL80"/>
<dbReference type="Proteomes" id="UP000095743">
    <property type="component" value="Chromosome"/>
</dbReference>
<dbReference type="GO" id="GO:0000725">
    <property type="term" value="P:recombinational repair"/>
    <property type="evidence" value="ECO:0007669"/>
    <property type="project" value="TreeGrafter"/>
</dbReference>
<evidence type="ECO:0000259" key="12">
    <source>
        <dbReference type="PROSITE" id="PS51198"/>
    </source>
</evidence>
<dbReference type="KEGG" id="gfe:Gferi_20260"/>
<protein>
    <recommendedName>
        <fullName evidence="9">DNA 3'-5' helicase</fullName>
        <ecNumber evidence="9">5.6.2.4</ecNumber>
    </recommendedName>
</protein>
<dbReference type="EMBL" id="CP017269">
    <property type="protein sequence ID" value="AOT71663.1"/>
    <property type="molecule type" value="Genomic_DNA"/>
</dbReference>
<evidence type="ECO:0000256" key="6">
    <source>
        <dbReference type="ARBA" id="ARBA00023125"/>
    </source>
</evidence>
<feature type="domain" description="UvrD-like helicase ATP-binding" evidence="12">
    <location>
        <begin position="15"/>
        <end position="296"/>
    </location>
</feature>
<dbReference type="GO" id="GO:0043138">
    <property type="term" value="F:3'-5' DNA helicase activity"/>
    <property type="evidence" value="ECO:0007669"/>
    <property type="project" value="UniProtKB-EC"/>
</dbReference>
<dbReference type="InterPro" id="IPR013986">
    <property type="entry name" value="DExx_box_DNA_helicase_dom_sf"/>
</dbReference>
<feature type="binding site" evidence="11">
    <location>
        <begin position="36"/>
        <end position="43"/>
    </location>
    <ligand>
        <name>ATP</name>
        <dbReference type="ChEBI" id="CHEBI:30616"/>
    </ligand>
</feature>
<dbReference type="SUPFAM" id="SSF52540">
    <property type="entry name" value="P-loop containing nucleoside triphosphate hydrolases"/>
    <property type="match status" value="1"/>
</dbReference>
<dbReference type="PROSITE" id="PS51217">
    <property type="entry name" value="UVRD_HELICASE_CTER"/>
    <property type="match status" value="1"/>
</dbReference>
<dbReference type="InterPro" id="IPR000212">
    <property type="entry name" value="DNA_helicase_UvrD/REP"/>
</dbReference>
<dbReference type="InterPro" id="IPR014016">
    <property type="entry name" value="UvrD-like_ATP-bd"/>
</dbReference>
<dbReference type="STRING" id="1424294.Gferi_20260"/>
<evidence type="ECO:0000256" key="10">
    <source>
        <dbReference type="ARBA" id="ARBA00048988"/>
    </source>
</evidence>
<accession>A0A1D8GL80</accession>
<evidence type="ECO:0000256" key="1">
    <source>
        <dbReference type="ARBA" id="ARBA00009922"/>
    </source>
</evidence>
<gene>
    <name evidence="14" type="ORF">Gferi_20260</name>
</gene>
<dbReference type="Gene3D" id="1.10.10.160">
    <property type="match status" value="1"/>
</dbReference>
<dbReference type="InterPro" id="IPR027417">
    <property type="entry name" value="P-loop_NTPase"/>
</dbReference>
<evidence type="ECO:0000313" key="15">
    <source>
        <dbReference type="Proteomes" id="UP000095743"/>
    </source>
</evidence>
<dbReference type="GO" id="GO:0005524">
    <property type="term" value="F:ATP binding"/>
    <property type="evidence" value="ECO:0007669"/>
    <property type="project" value="UniProtKB-UniRule"/>
</dbReference>
<keyword evidence="3 11" id="KW-0378">Hydrolase</keyword>
<dbReference type="Gene3D" id="1.10.486.10">
    <property type="entry name" value="PCRA, domain 4"/>
    <property type="match status" value="1"/>
</dbReference>
<name>A0A1D8GL80_9FIRM</name>
<dbReference type="RefSeq" id="WP_069979738.1">
    <property type="nucleotide sequence ID" value="NZ_CP017269.1"/>
</dbReference>
<dbReference type="EC" id="5.6.2.4" evidence="9"/>
<evidence type="ECO:0000256" key="5">
    <source>
        <dbReference type="ARBA" id="ARBA00022840"/>
    </source>
</evidence>
<sequence length="731" mass="85124">MKNTFTDLLAGKYGISLNIQQQKSLYHKDGPAMVLAVPGAGKTTLLICRTAHLIFMHNIDPKNILSLTFSKASAKDMGDRFSQLFKDIAHKEVHFSTIHSFAYGVLRQFAAKQKLRYTFIEQENQSMNKAMLLKQIYREVNQDYLAEDKLEELSNAISYIKNMMIPSSQIYTTDFEIDRLSELYIRYENYKKSNFLIDFDDMLCLALEILQNNPLLLNKYRQQYSYIQVDEAQDTSKIQHEMIRLLAAPSNNLFMVADDDQSIYGFRGAFPEILLRFDKDYPNAKLFYLEQNYRSTQNIVHASSCFISKNQHRYPKKLYTENPMKDPIEIFSLQDEESQLVYLIEQLKNNLPASTAAVLYRNNLSAIPLVEVLDRSGIPFCIRDTKLHFFRHWIVQDLLAFLDLSMNHFDLESFERIYYKMNRYIPRTALDYIKTMRNKQSVFDCLIQFPGFRSYQKDRMIDLKKDFTELAAKSPLEALLFIENHLNYNNYLQTNSKRLKYSYDTLQIILSNLKRIANHTNSFIEFLERLHQLPRLMETSKKQKQNSVFLSTIHSAKGLEFDHVYIIDLIDGQFPTASSSADHEAGDSTALEEERRLFYVAMTRARTSLQLLTTDFYNGALVKPSQFLQEVKGYINKIRPTENQNKKAQTSNLNRSSLWNHFSKPFSKKESLEHPFFEGAAVKHISFGIGTVKEIRQDTLCIDFSEIGERSLSLNLCVEKQLLTLLPHSNF</sequence>
<proteinExistence type="inferred from homology"/>
<evidence type="ECO:0000313" key="14">
    <source>
        <dbReference type="EMBL" id="AOT71663.1"/>
    </source>
</evidence>
<dbReference type="Pfam" id="PF13361">
    <property type="entry name" value="UvrD_C"/>
    <property type="match status" value="1"/>
</dbReference>
<evidence type="ECO:0000256" key="3">
    <source>
        <dbReference type="ARBA" id="ARBA00022801"/>
    </source>
</evidence>
<dbReference type="PANTHER" id="PTHR11070:SF2">
    <property type="entry name" value="ATP-DEPENDENT DNA HELICASE SRS2"/>
    <property type="match status" value="1"/>
</dbReference>
<dbReference type="GO" id="GO:0003677">
    <property type="term" value="F:DNA binding"/>
    <property type="evidence" value="ECO:0007669"/>
    <property type="project" value="UniProtKB-KW"/>
</dbReference>
<dbReference type="CDD" id="cd18807">
    <property type="entry name" value="SF1_C_UvrD"/>
    <property type="match status" value="1"/>
</dbReference>
<keyword evidence="5 11" id="KW-0067">ATP-binding</keyword>
<dbReference type="PROSITE" id="PS51198">
    <property type="entry name" value="UVRD_HELICASE_ATP_BIND"/>
    <property type="match status" value="1"/>
</dbReference>
<dbReference type="Pfam" id="PF00580">
    <property type="entry name" value="UvrD-helicase"/>
    <property type="match status" value="1"/>
</dbReference>
<evidence type="ECO:0000256" key="9">
    <source>
        <dbReference type="ARBA" id="ARBA00034808"/>
    </source>
</evidence>
<keyword evidence="7" id="KW-0413">Isomerase</keyword>
<dbReference type="Gene3D" id="3.40.50.300">
    <property type="entry name" value="P-loop containing nucleotide triphosphate hydrolases"/>
    <property type="match status" value="2"/>
</dbReference>
<comment type="catalytic activity">
    <reaction evidence="8">
        <text>Couples ATP hydrolysis with the unwinding of duplex DNA by translocating in the 3'-5' direction.</text>
        <dbReference type="EC" id="5.6.2.4"/>
    </reaction>
</comment>
<keyword evidence="4 11" id="KW-0347">Helicase</keyword>
<keyword evidence="15" id="KW-1185">Reference proteome</keyword>
<keyword evidence="2 11" id="KW-0547">Nucleotide-binding</keyword>
<evidence type="ECO:0000256" key="2">
    <source>
        <dbReference type="ARBA" id="ARBA00022741"/>
    </source>
</evidence>
<organism evidence="14 15">
    <name type="scientific">Geosporobacter ferrireducens</name>
    <dbReference type="NCBI Taxonomy" id="1424294"/>
    <lineage>
        <taxon>Bacteria</taxon>
        <taxon>Bacillati</taxon>
        <taxon>Bacillota</taxon>
        <taxon>Clostridia</taxon>
        <taxon>Peptostreptococcales</taxon>
        <taxon>Thermotaleaceae</taxon>
        <taxon>Geosporobacter</taxon>
    </lineage>
</organism>
<comment type="similarity">
    <text evidence="1">Belongs to the helicase family. UvrD subfamily.</text>
</comment>